<proteinExistence type="predicted"/>
<reference evidence="5" key="1">
    <citation type="journal article" date="2014" name="Int. J. Syst. Evol. Microbiol.">
        <title>Complete genome sequence of Corynebacterium casei LMG S-19264T (=DSM 44701T), isolated from a smear-ripened cheese.</title>
        <authorList>
            <consortium name="US DOE Joint Genome Institute (JGI-PGF)"/>
            <person name="Walter F."/>
            <person name="Albersmeier A."/>
            <person name="Kalinowski J."/>
            <person name="Ruckert C."/>
        </authorList>
    </citation>
    <scope>NUCLEOTIDE SEQUENCE</scope>
    <source>
        <strain evidence="5">CGMCC 1.12997</strain>
    </source>
</reference>
<sequence length="763" mass="86618">METCYDYLRTYASELGSRIVEMYPPLQGPKDPLAPELKTLLRKPLPVQGMTITGCAKYLKTAKAVSIVGECGTGKTLMSAGIVHAHAEGNPYSAIVMCPPHLVLKWAREIFITVPNARVFVIYDFRNGGDPKKPHGVTEMRLRNGHAVSKGEHTTLSDLRRMGRRAWRRRWTTPTYFVVSKETGKLGYYWKHAYSIRSTRLERRLVTNPDTGLPIPNPEGGYLREADFSDTKLSENFERAYKGTRGHSSLWQADKSKTQRMAPLEFISRYMRNYWDYAIADELHQLANDTAQGNNLDVLRRCAKKLIGATGTLMGGYASDLFRLLFRMNPRKMVAEGFECSSAGESDFQALYGVLESIEKIHHSDNACSRAEKSTSRLVRRPGASPLLFGKFLLSSTVFVSLEDIAHFLPPYEESVLQIEMGETLSKAYRKIERDIRAALEAHKKNRSLMSLMMHRLMLYPDHPFGIGEIWGKVFDPQVQQMVPVLVTRAPELPRDVVYPKEQKLIDDIRSELSQGRRCQVYATFTTEHDVLGRLEHVLQNAGIRVAVLRPSVPPLERERWYERQIQNGIEVVICHPKLVETGLDLLWFPTIYFYETGYSLHTLRQASRRSWRIGQFLDVRVKFFVYAGSTQVTCLRLMGRKMLVALMMEGKFSGEGIHSMGIEEDLVAAMARELVEQGGVGESADAVWDELKRERISQFSTMPKIELPQEEEAETAAFEVFDTALSHPSGLTLVHSNPEKRKKPDSLWPTGYVVGEQLKLFG</sequence>
<accession>A0A917HR08</accession>
<organism evidence="5 6">
    <name type="scientific">Edaphobacter dinghuensis</name>
    <dbReference type="NCBI Taxonomy" id="1560005"/>
    <lineage>
        <taxon>Bacteria</taxon>
        <taxon>Pseudomonadati</taxon>
        <taxon>Acidobacteriota</taxon>
        <taxon>Terriglobia</taxon>
        <taxon>Terriglobales</taxon>
        <taxon>Acidobacteriaceae</taxon>
        <taxon>Edaphobacter</taxon>
    </lineage>
</organism>
<dbReference type="InterPro" id="IPR027417">
    <property type="entry name" value="P-loop_NTPase"/>
</dbReference>
<dbReference type="GO" id="GO:0008094">
    <property type="term" value="F:ATP-dependent activity, acting on DNA"/>
    <property type="evidence" value="ECO:0007669"/>
    <property type="project" value="TreeGrafter"/>
</dbReference>
<evidence type="ECO:0000259" key="4">
    <source>
        <dbReference type="SMART" id="SM00487"/>
    </source>
</evidence>
<keyword evidence="6" id="KW-1185">Reference proteome</keyword>
<dbReference type="EMBL" id="BMGT01000004">
    <property type="protein sequence ID" value="GGG86980.1"/>
    <property type="molecule type" value="Genomic_DNA"/>
</dbReference>
<evidence type="ECO:0000256" key="2">
    <source>
        <dbReference type="ARBA" id="ARBA00022801"/>
    </source>
</evidence>
<gene>
    <name evidence="5" type="ORF">GCM10011585_33710</name>
</gene>
<dbReference type="Pfam" id="PF00271">
    <property type="entry name" value="Helicase_C"/>
    <property type="match status" value="1"/>
</dbReference>
<feature type="domain" description="Helicase ATP-binding" evidence="4">
    <location>
        <begin position="40"/>
        <end position="357"/>
    </location>
</feature>
<evidence type="ECO:0000256" key="3">
    <source>
        <dbReference type="ARBA" id="ARBA00022840"/>
    </source>
</evidence>
<dbReference type="GO" id="GO:0005524">
    <property type="term" value="F:ATP binding"/>
    <property type="evidence" value="ECO:0007669"/>
    <property type="project" value="UniProtKB-KW"/>
</dbReference>
<dbReference type="SMART" id="SM00487">
    <property type="entry name" value="DEXDc"/>
    <property type="match status" value="1"/>
</dbReference>
<dbReference type="InterPro" id="IPR050628">
    <property type="entry name" value="SNF2_RAD54_helicase_TF"/>
</dbReference>
<reference evidence="5" key="2">
    <citation type="submission" date="2020-09" db="EMBL/GenBank/DDBJ databases">
        <authorList>
            <person name="Sun Q."/>
            <person name="Zhou Y."/>
        </authorList>
    </citation>
    <scope>NUCLEOTIDE SEQUENCE</scope>
    <source>
        <strain evidence="5">CGMCC 1.12997</strain>
    </source>
</reference>
<keyword evidence="3" id="KW-0067">ATP-binding</keyword>
<dbReference type="GO" id="GO:0016787">
    <property type="term" value="F:hydrolase activity"/>
    <property type="evidence" value="ECO:0007669"/>
    <property type="project" value="UniProtKB-KW"/>
</dbReference>
<keyword evidence="1" id="KW-0547">Nucleotide-binding</keyword>
<dbReference type="GO" id="GO:0006281">
    <property type="term" value="P:DNA repair"/>
    <property type="evidence" value="ECO:0007669"/>
    <property type="project" value="TreeGrafter"/>
</dbReference>
<protein>
    <recommendedName>
        <fullName evidence="4">Helicase ATP-binding domain-containing protein</fullName>
    </recommendedName>
</protein>
<dbReference type="RefSeq" id="WP_188555410.1">
    <property type="nucleotide sequence ID" value="NZ_BMGT01000004.1"/>
</dbReference>
<dbReference type="InterPro" id="IPR001650">
    <property type="entry name" value="Helicase_C-like"/>
</dbReference>
<name>A0A917HR08_9BACT</name>
<dbReference type="SUPFAM" id="SSF52540">
    <property type="entry name" value="P-loop containing nucleoside triphosphate hydrolases"/>
    <property type="match status" value="2"/>
</dbReference>
<dbReference type="InterPro" id="IPR014001">
    <property type="entry name" value="Helicase_ATP-bd"/>
</dbReference>
<keyword evidence="2" id="KW-0378">Hydrolase</keyword>
<evidence type="ECO:0000313" key="6">
    <source>
        <dbReference type="Proteomes" id="UP000647241"/>
    </source>
</evidence>
<dbReference type="Proteomes" id="UP000647241">
    <property type="component" value="Unassembled WGS sequence"/>
</dbReference>
<evidence type="ECO:0000256" key="1">
    <source>
        <dbReference type="ARBA" id="ARBA00022741"/>
    </source>
</evidence>
<dbReference type="Gene3D" id="3.40.50.300">
    <property type="entry name" value="P-loop containing nucleotide triphosphate hydrolases"/>
    <property type="match status" value="2"/>
</dbReference>
<dbReference type="AlphaFoldDB" id="A0A917HR08"/>
<evidence type="ECO:0000313" key="5">
    <source>
        <dbReference type="EMBL" id="GGG86980.1"/>
    </source>
</evidence>
<dbReference type="PANTHER" id="PTHR45626">
    <property type="entry name" value="TRANSCRIPTION TERMINATION FACTOR 2-RELATED"/>
    <property type="match status" value="1"/>
</dbReference>
<comment type="caution">
    <text evidence="5">The sequence shown here is derived from an EMBL/GenBank/DDBJ whole genome shotgun (WGS) entry which is preliminary data.</text>
</comment>